<dbReference type="PANTHER" id="PTHR32322">
    <property type="entry name" value="INNER MEMBRANE TRANSPORTER"/>
    <property type="match status" value="1"/>
</dbReference>
<dbReference type="Pfam" id="PF00892">
    <property type="entry name" value="EamA"/>
    <property type="match status" value="2"/>
</dbReference>
<feature type="transmembrane region" description="Helical" evidence="7">
    <location>
        <begin position="97"/>
        <end position="114"/>
    </location>
</feature>
<keyword evidence="4 7" id="KW-0812">Transmembrane</keyword>
<keyword evidence="3" id="KW-1003">Cell membrane</keyword>
<evidence type="ECO:0000313" key="10">
    <source>
        <dbReference type="Proteomes" id="UP000070352"/>
    </source>
</evidence>
<organism evidence="9 10">
    <name type="scientific">Tepidibacillus decaturensis</name>
    <dbReference type="NCBI Taxonomy" id="1413211"/>
    <lineage>
        <taxon>Bacteria</taxon>
        <taxon>Bacillati</taxon>
        <taxon>Bacillota</taxon>
        <taxon>Bacilli</taxon>
        <taxon>Bacillales</taxon>
        <taxon>Bacillaceae</taxon>
        <taxon>Tepidibacillus</taxon>
    </lineage>
</organism>
<feature type="domain" description="EamA" evidence="8">
    <location>
        <begin position="152"/>
        <end position="285"/>
    </location>
</feature>
<dbReference type="OrthoDB" id="9805239at2"/>
<keyword evidence="10" id="KW-1185">Reference proteome</keyword>
<protein>
    <submittedName>
        <fullName evidence="9">Transporter</fullName>
    </submittedName>
</protein>
<gene>
    <name evidence="9" type="ORF">U473_03215</name>
</gene>
<feature type="domain" description="EamA" evidence="8">
    <location>
        <begin position="4"/>
        <end position="137"/>
    </location>
</feature>
<evidence type="ECO:0000256" key="3">
    <source>
        <dbReference type="ARBA" id="ARBA00022475"/>
    </source>
</evidence>
<evidence type="ECO:0000259" key="8">
    <source>
        <dbReference type="Pfam" id="PF00892"/>
    </source>
</evidence>
<feature type="transmembrane region" description="Helical" evidence="7">
    <location>
        <begin position="148"/>
        <end position="170"/>
    </location>
</feature>
<dbReference type="STRING" id="1413211.U473_03215"/>
<comment type="caution">
    <text evidence="9">The sequence shown here is derived from an EMBL/GenBank/DDBJ whole genome shotgun (WGS) entry which is preliminary data.</text>
</comment>
<evidence type="ECO:0000256" key="1">
    <source>
        <dbReference type="ARBA" id="ARBA00004651"/>
    </source>
</evidence>
<dbReference type="RefSeq" id="WP_068723258.1">
    <property type="nucleotide sequence ID" value="NZ_LSKU01000001.1"/>
</dbReference>
<evidence type="ECO:0000256" key="2">
    <source>
        <dbReference type="ARBA" id="ARBA00007362"/>
    </source>
</evidence>
<feature type="transmembrane region" description="Helical" evidence="7">
    <location>
        <begin position="268"/>
        <end position="288"/>
    </location>
</feature>
<dbReference type="AlphaFoldDB" id="A0A135L2A4"/>
<comment type="subcellular location">
    <subcellularLocation>
        <location evidence="1">Cell membrane</location>
        <topology evidence="1">Multi-pass membrane protein</topology>
    </subcellularLocation>
</comment>
<evidence type="ECO:0000256" key="4">
    <source>
        <dbReference type="ARBA" id="ARBA00022692"/>
    </source>
</evidence>
<dbReference type="InterPro" id="IPR000620">
    <property type="entry name" value="EamA_dom"/>
</dbReference>
<feature type="transmembrane region" description="Helical" evidence="7">
    <location>
        <begin position="65"/>
        <end position="85"/>
    </location>
</feature>
<feature type="transmembrane region" description="Helical" evidence="7">
    <location>
        <begin position="212"/>
        <end position="233"/>
    </location>
</feature>
<dbReference type="PANTHER" id="PTHR32322:SF18">
    <property type="entry name" value="S-ADENOSYLMETHIONINE_S-ADENOSYLHOMOCYSTEINE TRANSPORTER"/>
    <property type="match status" value="1"/>
</dbReference>
<dbReference type="EMBL" id="LSKU01000001">
    <property type="protein sequence ID" value="KXG43141.1"/>
    <property type="molecule type" value="Genomic_DNA"/>
</dbReference>
<dbReference type="InterPro" id="IPR037185">
    <property type="entry name" value="EmrE-like"/>
</dbReference>
<evidence type="ECO:0000313" key="9">
    <source>
        <dbReference type="EMBL" id="KXG43141.1"/>
    </source>
</evidence>
<comment type="similarity">
    <text evidence="2">Belongs to the EamA transporter family.</text>
</comment>
<dbReference type="GO" id="GO:0005886">
    <property type="term" value="C:plasma membrane"/>
    <property type="evidence" value="ECO:0007669"/>
    <property type="project" value="UniProtKB-SubCell"/>
</dbReference>
<evidence type="ECO:0000256" key="5">
    <source>
        <dbReference type="ARBA" id="ARBA00022989"/>
    </source>
</evidence>
<name>A0A135L2A4_9BACI</name>
<keyword evidence="6 7" id="KW-0472">Membrane</keyword>
<keyword evidence="5 7" id="KW-1133">Transmembrane helix</keyword>
<dbReference type="InterPro" id="IPR050638">
    <property type="entry name" value="AA-Vitamin_Transporters"/>
</dbReference>
<feature type="transmembrane region" description="Helical" evidence="7">
    <location>
        <begin position="182"/>
        <end position="206"/>
    </location>
</feature>
<feature type="transmembrane region" description="Helical" evidence="7">
    <location>
        <begin position="245"/>
        <end position="262"/>
    </location>
</feature>
<evidence type="ECO:0000256" key="7">
    <source>
        <dbReference type="SAM" id="Phobius"/>
    </source>
</evidence>
<dbReference type="Proteomes" id="UP000070352">
    <property type="component" value="Unassembled WGS sequence"/>
</dbReference>
<accession>A0A135L2A4</accession>
<evidence type="ECO:0000256" key="6">
    <source>
        <dbReference type="ARBA" id="ARBA00023136"/>
    </source>
</evidence>
<feature type="transmembrane region" description="Helical" evidence="7">
    <location>
        <begin position="32"/>
        <end position="53"/>
    </location>
</feature>
<dbReference type="SUPFAM" id="SSF103481">
    <property type="entry name" value="Multidrug resistance efflux transporter EmrE"/>
    <property type="match status" value="2"/>
</dbReference>
<reference evidence="9 10" key="1">
    <citation type="submission" date="2016-02" db="EMBL/GenBank/DDBJ databases">
        <title>Draft Genome for Tepidibacillus decaturensis nov. sp. Strain Z9, an Anaerobic, Moderately Thermophilic and Heterotrophic Bacterium from Deep Subsurface of the Illinois Basin, USA.</title>
        <authorList>
            <person name="Dong Y."/>
            <person name="Chang J.Y."/>
            <person name="Sanford R."/>
            <person name="Fouke B.W."/>
        </authorList>
    </citation>
    <scope>NUCLEOTIDE SEQUENCE [LARGE SCALE GENOMIC DNA]</scope>
    <source>
        <strain evidence="9 10">Z9</strain>
    </source>
</reference>
<proteinExistence type="inferred from homology"/>
<dbReference type="Gene3D" id="1.10.3730.20">
    <property type="match status" value="1"/>
</dbReference>
<sequence length="300" mass="33840">MQQIYYFLLLLTSMLWAGNFVAGKFLVGHASFLTLTSIRWFIAILFLFPFVRFKEKQLLPPRKALFLLFLMGVTGVDFFNIFMFLALERTSADNVGLISALNPIAIAIASFFILKEKMSRRQILGMTLSLLGVFIVISEGEWQKLLRFHFNTGDLFMLAAVGSWGLYSVVGRKVMHQVSPLMSTLWAGIFGVLTLLPFNLFTFYVIDPNFSFWMATAYVSIGATVLGMVFWNIGVQKVGGTKSGMFLNFNPIFTAFFAYFFLGEHITFVQLIGTVTVIIGVYIFTLRANSISKQATLMNE</sequence>
<feature type="transmembrane region" description="Helical" evidence="7">
    <location>
        <begin position="123"/>
        <end position="142"/>
    </location>
</feature>